<organism evidence="2 3">
    <name type="scientific">Lachnoclostridium phytofermentans</name>
    <dbReference type="NCBI Taxonomy" id="66219"/>
    <lineage>
        <taxon>Bacteria</taxon>
        <taxon>Bacillati</taxon>
        <taxon>Bacillota</taxon>
        <taxon>Clostridia</taxon>
        <taxon>Lachnospirales</taxon>
        <taxon>Lachnospiraceae</taxon>
    </lineage>
</organism>
<evidence type="ECO:0000313" key="3">
    <source>
        <dbReference type="Proteomes" id="UP000262969"/>
    </source>
</evidence>
<comment type="caution">
    <text evidence="2">The sequence shown here is derived from an EMBL/GenBank/DDBJ whole genome shotgun (WGS) entry which is preliminary data.</text>
</comment>
<protein>
    <submittedName>
        <fullName evidence="2">ABC transporter substrate-binding protein</fullName>
    </submittedName>
</protein>
<dbReference type="AlphaFoldDB" id="A0A3D2X615"/>
<accession>A0A3D2X615</accession>
<sequence>MKLRKAMVLLIAMLVTVGLFWGCSKKETENQTSVETKKPNETKGTTNKDEIVTLKWIQVGNGMPTNYEAWQKHINEYLGEKIGVHIEVEVVPWSDWDNRRNVIVNSGEYFDILFTDSSKYSSQVNMGAFLDITDLIEKNAAELVSYIPKNYWDAVSVKGKIYSVPTYKDSSCTEYMVWDKVMTDKYQIDYDNIRTFEELEAALAKIKEGEGKNPFIMDKNGVDAVLVYYDQMGVGLPALGVRYDDTTRKVVNVLEQEDVLKQLDMLHKFYKAGIISPDAPTLDEAPKYRTLQIAQGWSAAAKTTWGPNMGSEAVAVQYTDTIVSNTTVRGSLSGIYSGTKYPEKCLQFLQLVNLDSVVRDAFYYGLEGENFKYNEKGEVERINNDWSMAGYTQGTFFNVTKLAGDDSNQWEEVKTLNGGAKPSVLLGFNLDTSNIETELANCRAVYEKYKSELLTGAKEPRELVKTITKELYAAGFETIVKETQDQIDAKK</sequence>
<dbReference type="Proteomes" id="UP000262969">
    <property type="component" value="Unassembled WGS sequence"/>
</dbReference>
<dbReference type="PANTHER" id="PTHR43649">
    <property type="entry name" value="ARABINOSE-BINDING PROTEIN-RELATED"/>
    <property type="match status" value="1"/>
</dbReference>
<evidence type="ECO:0000313" key="2">
    <source>
        <dbReference type="EMBL" id="HCL02157.1"/>
    </source>
</evidence>
<dbReference type="InterPro" id="IPR006059">
    <property type="entry name" value="SBP"/>
</dbReference>
<dbReference type="Pfam" id="PF01547">
    <property type="entry name" value="SBP_bac_1"/>
    <property type="match status" value="1"/>
</dbReference>
<dbReference type="Pfam" id="PF12010">
    <property type="entry name" value="DUF3502"/>
    <property type="match status" value="1"/>
</dbReference>
<dbReference type="InterPro" id="IPR022627">
    <property type="entry name" value="DUF3502"/>
</dbReference>
<dbReference type="InterPro" id="IPR050490">
    <property type="entry name" value="Bact_solute-bd_prot1"/>
</dbReference>
<dbReference type="Gene3D" id="3.40.190.10">
    <property type="entry name" value="Periplasmic binding protein-like II"/>
    <property type="match status" value="1"/>
</dbReference>
<evidence type="ECO:0000259" key="1">
    <source>
        <dbReference type="Pfam" id="PF12010"/>
    </source>
</evidence>
<dbReference type="PANTHER" id="PTHR43649:SF17">
    <property type="entry name" value="ABC TRANSPORTER SOLUTE BINDING PROTEIN-SUGAR TRANSPORT"/>
    <property type="match status" value="1"/>
</dbReference>
<dbReference type="SUPFAM" id="SSF53850">
    <property type="entry name" value="Periplasmic binding protein-like II"/>
    <property type="match status" value="1"/>
</dbReference>
<reference evidence="2 3" key="1">
    <citation type="journal article" date="2018" name="Nat. Biotechnol.">
        <title>A standardized bacterial taxonomy based on genome phylogeny substantially revises the tree of life.</title>
        <authorList>
            <person name="Parks D.H."/>
            <person name="Chuvochina M."/>
            <person name="Waite D.W."/>
            <person name="Rinke C."/>
            <person name="Skarshewski A."/>
            <person name="Chaumeil P.A."/>
            <person name="Hugenholtz P."/>
        </authorList>
    </citation>
    <scope>NUCLEOTIDE SEQUENCE [LARGE SCALE GENOMIC DNA]</scope>
    <source>
        <strain evidence="2">UBA11728</strain>
    </source>
</reference>
<feature type="domain" description="DUF3502" evidence="1">
    <location>
        <begin position="425"/>
        <end position="489"/>
    </location>
</feature>
<proteinExistence type="predicted"/>
<gene>
    <name evidence="2" type="ORF">DHW61_07010</name>
</gene>
<dbReference type="EMBL" id="DPVV01000235">
    <property type="protein sequence ID" value="HCL02157.1"/>
    <property type="molecule type" value="Genomic_DNA"/>
</dbReference>
<name>A0A3D2X615_9FIRM</name>